<proteinExistence type="predicted"/>
<gene>
    <name evidence="4" type="ORF">PX52LOC_07708</name>
</gene>
<dbReference type="Gene3D" id="3.40.1550.10">
    <property type="entry name" value="CheC-like"/>
    <property type="match status" value="1"/>
</dbReference>
<accession>A0A5C1ARC3</accession>
<dbReference type="EMBL" id="CP042425">
    <property type="protein sequence ID" value="QEL20603.1"/>
    <property type="molecule type" value="Genomic_DNA"/>
</dbReference>
<reference evidence="5" key="1">
    <citation type="submission" date="2019-08" db="EMBL/GenBank/DDBJ databases">
        <title>Limnoglobus roseus gen. nov., sp. nov., a novel freshwater planctomycete with a giant genome from the family Gemmataceae.</title>
        <authorList>
            <person name="Kulichevskaya I.S."/>
            <person name="Naumoff D.G."/>
            <person name="Miroshnikov K."/>
            <person name="Ivanova A."/>
            <person name="Philippov D.A."/>
            <person name="Hakobyan A."/>
            <person name="Rijpstra I.C."/>
            <person name="Sinninghe Damste J.S."/>
            <person name="Liesack W."/>
            <person name="Dedysh S.N."/>
        </authorList>
    </citation>
    <scope>NUCLEOTIDE SEQUENCE [LARGE SCALE GENOMIC DNA]</scope>
    <source>
        <strain evidence="5">PX52</strain>
    </source>
</reference>
<dbReference type="PANTHER" id="PTHR43693">
    <property type="entry name" value="PROTEIN PHOSPHATASE CHEZ"/>
    <property type="match status" value="1"/>
</dbReference>
<dbReference type="GO" id="GO:0006935">
    <property type="term" value="P:chemotaxis"/>
    <property type="evidence" value="ECO:0007669"/>
    <property type="project" value="UniProtKB-KW"/>
</dbReference>
<dbReference type="Proteomes" id="UP000324974">
    <property type="component" value="Chromosome"/>
</dbReference>
<protein>
    <submittedName>
        <fullName evidence="4">Chemotaxis protein CheC</fullName>
    </submittedName>
</protein>
<dbReference type="InterPro" id="IPR050992">
    <property type="entry name" value="CheZ_family_phosphatases"/>
</dbReference>
<organism evidence="4 5">
    <name type="scientific">Limnoglobus roseus</name>
    <dbReference type="NCBI Taxonomy" id="2598579"/>
    <lineage>
        <taxon>Bacteria</taxon>
        <taxon>Pseudomonadati</taxon>
        <taxon>Planctomycetota</taxon>
        <taxon>Planctomycetia</taxon>
        <taxon>Gemmatales</taxon>
        <taxon>Gemmataceae</taxon>
        <taxon>Limnoglobus</taxon>
    </lineage>
</organism>
<evidence type="ECO:0000256" key="2">
    <source>
        <dbReference type="ARBA" id="ARBA00022801"/>
    </source>
</evidence>
<feature type="domain" description="CheC-like protein" evidence="3">
    <location>
        <begin position="7"/>
        <end position="42"/>
    </location>
</feature>
<evidence type="ECO:0000256" key="1">
    <source>
        <dbReference type="ARBA" id="ARBA00022500"/>
    </source>
</evidence>
<dbReference type="RefSeq" id="WP_149114879.1">
    <property type="nucleotide sequence ID" value="NZ_CP042425.1"/>
</dbReference>
<keyword evidence="2" id="KW-0378">Hydrolase</keyword>
<evidence type="ECO:0000313" key="5">
    <source>
        <dbReference type="Proteomes" id="UP000324974"/>
    </source>
</evidence>
<dbReference type="KEGG" id="lrs:PX52LOC_07708"/>
<dbReference type="InterPro" id="IPR007597">
    <property type="entry name" value="CheC"/>
</dbReference>
<dbReference type="SUPFAM" id="SSF103039">
    <property type="entry name" value="CheC-like"/>
    <property type="match status" value="1"/>
</dbReference>
<keyword evidence="1" id="KW-0145">Chemotaxis</keyword>
<name>A0A5C1ARC3_9BACT</name>
<dbReference type="OrthoDB" id="274823at2"/>
<evidence type="ECO:0000313" key="4">
    <source>
        <dbReference type="EMBL" id="QEL20603.1"/>
    </source>
</evidence>
<dbReference type="InterPro" id="IPR028976">
    <property type="entry name" value="CheC-like_sf"/>
</dbReference>
<evidence type="ECO:0000259" key="3">
    <source>
        <dbReference type="Pfam" id="PF04509"/>
    </source>
</evidence>
<dbReference type="AlphaFoldDB" id="A0A5C1ARC3"/>
<dbReference type="CDD" id="cd17910">
    <property type="entry name" value="CheC_ClassII"/>
    <property type="match status" value="1"/>
</dbReference>
<dbReference type="GO" id="GO:0016787">
    <property type="term" value="F:hydrolase activity"/>
    <property type="evidence" value="ECO:0007669"/>
    <property type="project" value="UniProtKB-KW"/>
</dbReference>
<keyword evidence="5" id="KW-1185">Reference proteome</keyword>
<dbReference type="Pfam" id="PF04509">
    <property type="entry name" value="CheC"/>
    <property type="match status" value="1"/>
</dbReference>
<sequence length="207" mass="21694">MILTADQKDAINELVNIAFSRTAAALSDLTGNRVDLSVPTVSSHRIEDLQPALGQYVRGDVATVHQIFGGPVAGDAFLLLDVEGASRLVGLLTDADAPTPQMGTSAKEVLTEVGNILLNACLGVFGDLLQVRFTFAVPRLQLESLGSMLGSLVVEDHEIRHALLVGARFSIRASKVTGCMVLVLGVTSLGKFVDAVDVWASQLAGGG</sequence>
<dbReference type="PANTHER" id="PTHR43693:SF1">
    <property type="entry name" value="PROTEIN PHOSPHATASE CHEZ"/>
    <property type="match status" value="1"/>
</dbReference>